<proteinExistence type="predicted"/>
<evidence type="ECO:0000313" key="2">
    <source>
        <dbReference type="EMBL" id="PWN88244.1"/>
    </source>
</evidence>
<sequence>MALQTATSSSFRAVCSRGTSSCIASSSRTFATTSSLSRNVPARRPRDPLNHDPSAVRHALPSGETLIVRRPPTPPTSSNVSSADSSTASPLPTIETDPSEVLPPPLKATSKRSEKTLGEAEISQIQKLRAQDPFKNTPSTLSKQFGCSRTFVQMVAPLKDVNVRRAKEQKQDIESGKESWGWNKRLSRELRSERRALW</sequence>
<dbReference type="OrthoDB" id="6021263at2759"/>
<reference evidence="2 3" key="1">
    <citation type="journal article" date="2018" name="Mol. Biol. Evol.">
        <title>Broad Genomic Sampling Reveals a Smut Pathogenic Ancestry of the Fungal Clade Ustilaginomycotina.</title>
        <authorList>
            <person name="Kijpornyongpan T."/>
            <person name="Mondo S.J."/>
            <person name="Barry K."/>
            <person name="Sandor L."/>
            <person name="Lee J."/>
            <person name="Lipzen A."/>
            <person name="Pangilinan J."/>
            <person name="LaButti K."/>
            <person name="Hainaut M."/>
            <person name="Henrissat B."/>
            <person name="Grigoriev I.V."/>
            <person name="Spatafora J.W."/>
            <person name="Aime M.C."/>
        </authorList>
    </citation>
    <scope>NUCLEOTIDE SEQUENCE [LARGE SCALE GENOMIC DNA]</scope>
    <source>
        <strain evidence="2 3">MCA 4198</strain>
    </source>
</reference>
<dbReference type="EMBL" id="KZ819638">
    <property type="protein sequence ID" value="PWN88244.1"/>
    <property type="molecule type" value="Genomic_DNA"/>
</dbReference>
<dbReference type="PANTHER" id="PTHR28266">
    <property type="entry name" value="54S RIBOSOMAL PROTEIN L20, MITOCHONDRIAL"/>
    <property type="match status" value="1"/>
</dbReference>
<dbReference type="InParanoid" id="A0A316YHC2"/>
<dbReference type="GO" id="GO:0003735">
    <property type="term" value="F:structural constituent of ribosome"/>
    <property type="evidence" value="ECO:0007669"/>
    <property type="project" value="TreeGrafter"/>
</dbReference>
<dbReference type="Proteomes" id="UP000245768">
    <property type="component" value="Unassembled WGS sequence"/>
</dbReference>
<gene>
    <name evidence="2" type="ORF">FA10DRAFT_303228</name>
</gene>
<accession>A0A316YHC2</accession>
<dbReference type="RefSeq" id="XP_025375442.1">
    <property type="nucleotide sequence ID" value="XM_025525215.1"/>
</dbReference>
<keyword evidence="3" id="KW-1185">Reference proteome</keyword>
<dbReference type="InterPro" id="IPR024388">
    <property type="entry name" value="Ribosomal_mL58"/>
</dbReference>
<dbReference type="PANTHER" id="PTHR28266:SF1">
    <property type="entry name" value="LARGE RIBOSOMAL SUBUNIT PROTEIN ML58"/>
    <property type="match status" value="1"/>
</dbReference>
<evidence type="ECO:0000313" key="3">
    <source>
        <dbReference type="Proteomes" id="UP000245768"/>
    </source>
</evidence>
<dbReference type="AlphaFoldDB" id="A0A316YHC2"/>
<evidence type="ECO:0000256" key="1">
    <source>
        <dbReference type="SAM" id="MobiDB-lite"/>
    </source>
</evidence>
<dbReference type="GeneID" id="37047131"/>
<dbReference type="GO" id="GO:0005762">
    <property type="term" value="C:mitochondrial large ribosomal subunit"/>
    <property type="evidence" value="ECO:0007669"/>
    <property type="project" value="TreeGrafter"/>
</dbReference>
<protein>
    <submittedName>
        <fullName evidence="2">Uncharacterized protein</fullName>
    </submittedName>
</protein>
<feature type="region of interest" description="Disordered" evidence="1">
    <location>
        <begin position="33"/>
        <end position="119"/>
    </location>
</feature>
<dbReference type="Pfam" id="PF12824">
    <property type="entry name" value="MRP-L20"/>
    <property type="match status" value="1"/>
</dbReference>
<feature type="compositionally biased region" description="Low complexity" evidence="1">
    <location>
        <begin position="76"/>
        <end position="93"/>
    </location>
</feature>
<dbReference type="STRING" id="215250.A0A316YHC2"/>
<organism evidence="2 3">
    <name type="scientific">Acaromyces ingoldii</name>
    <dbReference type="NCBI Taxonomy" id="215250"/>
    <lineage>
        <taxon>Eukaryota</taxon>
        <taxon>Fungi</taxon>
        <taxon>Dikarya</taxon>
        <taxon>Basidiomycota</taxon>
        <taxon>Ustilaginomycotina</taxon>
        <taxon>Exobasidiomycetes</taxon>
        <taxon>Exobasidiales</taxon>
        <taxon>Cryptobasidiaceae</taxon>
        <taxon>Acaromyces</taxon>
    </lineage>
</organism>
<name>A0A316YHC2_9BASI</name>